<dbReference type="PANTHER" id="PTHR47810:SF1">
    <property type="entry name" value="DNA LIGASE B"/>
    <property type="match status" value="1"/>
</dbReference>
<name>A0A2K9VI69_9CAUD</name>
<dbReference type="EMBL" id="MG775261">
    <property type="protein sequence ID" value="AUV61935.1"/>
    <property type="molecule type" value="Genomic_DNA"/>
</dbReference>
<keyword evidence="5" id="KW-0235">DNA replication</keyword>
<evidence type="ECO:0000313" key="10">
    <source>
        <dbReference type="EMBL" id="AUV61935.1"/>
    </source>
</evidence>
<protein>
    <recommendedName>
        <fullName evidence="3">DNA ligase</fullName>
    </recommendedName>
</protein>
<keyword evidence="4 10" id="KW-0436">Ligase</keyword>
<dbReference type="GO" id="GO:0003910">
    <property type="term" value="F:DNA ligase (ATP) activity"/>
    <property type="evidence" value="ECO:0007669"/>
    <property type="project" value="InterPro"/>
</dbReference>
<dbReference type="InterPro" id="IPR012310">
    <property type="entry name" value="DNA_ligase_ATP-dep_cent"/>
</dbReference>
<evidence type="ECO:0000256" key="2">
    <source>
        <dbReference type="ARBA" id="ARBA00007572"/>
    </source>
</evidence>
<dbReference type="Pfam" id="PF01068">
    <property type="entry name" value="DNA_ligase_A_M"/>
    <property type="match status" value="1"/>
</dbReference>
<evidence type="ECO:0000256" key="6">
    <source>
        <dbReference type="ARBA" id="ARBA00022763"/>
    </source>
</evidence>
<dbReference type="PANTHER" id="PTHR47810">
    <property type="entry name" value="DNA LIGASE"/>
    <property type="match status" value="1"/>
</dbReference>
<sequence>MSLPDRKIYVQKPQELRKLSAKAATALALLPEDEFVYQHKHDGCSMMILVGINVVRIFSREGNEVKSMPHIAEAVRKLSQDRPNMVYFGEAYHPDMLFHDINGAFRRQSPQDFLQAWLFDCVTLQEFREGTSKRPYSQRVKALRGVLSGDPAARIMPVATYGNLVDAAAAVIPWRGQGLYELDGFMKKQLSAGWDAGVDNEGRSLKIKDSISVDLRCVGTVEGKGKFAGMVGALVVEWRGEHVVVSGGKLKTKERQALWDDPSGIVNHIVEVHALSITPDGQLREPRYQRTRDDKTEPSD</sequence>
<dbReference type="InterPro" id="IPR029319">
    <property type="entry name" value="DNA_ligase_OB"/>
</dbReference>
<comment type="similarity">
    <text evidence="2">Belongs to the ATP-dependent DNA ligase family.</text>
</comment>
<feature type="domain" description="DNA ligase OB-like" evidence="9">
    <location>
        <begin position="222"/>
        <end position="292"/>
    </location>
</feature>
<proteinExistence type="inferred from homology"/>
<dbReference type="OrthoDB" id="10765at10239"/>
<dbReference type="Gene3D" id="2.40.50.140">
    <property type="entry name" value="Nucleic acid-binding proteins"/>
    <property type="match status" value="1"/>
</dbReference>
<evidence type="ECO:0000256" key="7">
    <source>
        <dbReference type="ARBA" id="ARBA00023204"/>
    </source>
</evidence>
<dbReference type="GO" id="GO:0006310">
    <property type="term" value="P:DNA recombination"/>
    <property type="evidence" value="ECO:0007669"/>
    <property type="project" value="InterPro"/>
</dbReference>
<dbReference type="Pfam" id="PF14743">
    <property type="entry name" value="DNA_ligase_OB_2"/>
    <property type="match status" value="1"/>
</dbReference>
<evidence type="ECO:0000313" key="11">
    <source>
        <dbReference type="Proteomes" id="UP000241341"/>
    </source>
</evidence>
<gene>
    <name evidence="10" type="ORF">PsPhPollyC_gp25</name>
</gene>
<dbReference type="InterPro" id="IPR012340">
    <property type="entry name" value="NA-bd_OB-fold"/>
</dbReference>
<evidence type="ECO:0000256" key="4">
    <source>
        <dbReference type="ARBA" id="ARBA00022598"/>
    </source>
</evidence>
<evidence type="ECO:0000256" key="5">
    <source>
        <dbReference type="ARBA" id="ARBA00022705"/>
    </source>
</evidence>
<comment type="cofactor">
    <cofactor evidence="1">
        <name>a divalent metal cation</name>
        <dbReference type="ChEBI" id="CHEBI:60240"/>
    </cofactor>
</comment>
<evidence type="ECO:0000259" key="8">
    <source>
        <dbReference type="Pfam" id="PF01068"/>
    </source>
</evidence>
<accession>A0A2K9VI69</accession>
<dbReference type="SUPFAM" id="SSF56091">
    <property type="entry name" value="DNA ligase/mRNA capping enzyme, catalytic domain"/>
    <property type="match status" value="1"/>
</dbReference>
<organism evidence="10 11">
    <name type="scientific">Pseudomonas phage PollyC</name>
    <dbReference type="NCBI Taxonomy" id="2079290"/>
    <lineage>
        <taxon>Viruses</taxon>
        <taxon>Duplodnaviria</taxon>
        <taxon>Heunggongvirae</taxon>
        <taxon>Uroviricota</taxon>
        <taxon>Caudoviricetes</taxon>
        <taxon>Autographivirales</taxon>
        <taxon>Autonotataviridae</taxon>
        <taxon>Pollyceevirus</taxon>
        <taxon>Pollyceevirus pollyC</taxon>
    </lineage>
</organism>
<dbReference type="Gene3D" id="3.30.470.30">
    <property type="entry name" value="DNA ligase/mRNA capping enzyme"/>
    <property type="match status" value="1"/>
</dbReference>
<evidence type="ECO:0000259" key="9">
    <source>
        <dbReference type="Pfam" id="PF14743"/>
    </source>
</evidence>
<reference evidence="10 11" key="1">
    <citation type="submission" date="2018-01" db="EMBL/GenBank/DDBJ databases">
        <title>Pseudomonas phages infecting Pseudomonas sp. isolated from Prunus avium.</title>
        <authorList>
            <person name="Colberg O."/>
            <person name="Byth Carstens A."/>
        </authorList>
    </citation>
    <scope>NUCLEOTIDE SEQUENCE [LARGE SCALE GENOMIC DNA]</scope>
</reference>
<keyword evidence="6" id="KW-0227">DNA damage</keyword>
<keyword evidence="11" id="KW-1185">Reference proteome</keyword>
<evidence type="ECO:0000256" key="1">
    <source>
        <dbReference type="ARBA" id="ARBA00001968"/>
    </source>
</evidence>
<dbReference type="GO" id="GO:0006281">
    <property type="term" value="P:DNA repair"/>
    <property type="evidence" value="ECO:0007669"/>
    <property type="project" value="UniProtKB-KW"/>
</dbReference>
<feature type="domain" description="ATP-dependent DNA ligase family profile" evidence="8">
    <location>
        <begin position="22"/>
        <end position="208"/>
    </location>
</feature>
<keyword evidence="7" id="KW-0234">DNA repair</keyword>
<dbReference type="InterPro" id="IPR050326">
    <property type="entry name" value="NAD_dep_DNA_ligaseB"/>
</dbReference>
<dbReference type="GO" id="GO:0006260">
    <property type="term" value="P:DNA replication"/>
    <property type="evidence" value="ECO:0007669"/>
    <property type="project" value="UniProtKB-KW"/>
</dbReference>
<dbReference type="GO" id="GO:0005524">
    <property type="term" value="F:ATP binding"/>
    <property type="evidence" value="ECO:0007669"/>
    <property type="project" value="InterPro"/>
</dbReference>
<dbReference type="Proteomes" id="UP000241341">
    <property type="component" value="Segment"/>
</dbReference>
<dbReference type="SUPFAM" id="SSF50249">
    <property type="entry name" value="Nucleic acid-binding proteins"/>
    <property type="match status" value="1"/>
</dbReference>
<evidence type="ECO:0000256" key="3">
    <source>
        <dbReference type="ARBA" id="ARBA00013308"/>
    </source>
</evidence>